<comment type="caution">
    <text evidence="2">The sequence shown here is derived from an EMBL/GenBank/DDBJ whole genome shotgun (WGS) entry which is preliminary data.</text>
</comment>
<feature type="chain" id="PRO_5046283209" description="Lipoprotein" evidence="1">
    <location>
        <begin position="30"/>
        <end position="266"/>
    </location>
</feature>
<gene>
    <name evidence="2" type="ORF">ACFS7Y_22710</name>
</gene>
<evidence type="ECO:0000313" key="2">
    <source>
        <dbReference type="EMBL" id="MFD2970221.1"/>
    </source>
</evidence>
<dbReference type="Proteomes" id="UP001597525">
    <property type="component" value="Unassembled WGS sequence"/>
</dbReference>
<organism evidence="2 3">
    <name type="scientific">Sphingobacterium bambusae</name>
    <dbReference type="NCBI Taxonomy" id="662858"/>
    <lineage>
        <taxon>Bacteria</taxon>
        <taxon>Pseudomonadati</taxon>
        <taxon>Bacteroidota</taxon>
        <taxon>Sphingobacteriia</taxon>
        <taxon>Sphingobacteriales</taxon>
        <taxon>Sphingobacteriaceae</taxon>
        <taxon>Sphingobacterium</taxon>
    </lineage>
</organism>
<evidence type="ECO:0008006" key="4">
    <source>
        <dbReference type="Google" id="ProtNLM"/>
    </source>
</evidence>
<dbReference type="EMBL" id="JBHUPB010000015">
    <property type="protein sequence ID" value="MFD2970221.1"/>
    <property type="molecule type" value="Genomic_DNA"/>
</dbReference>
<feature type="signal peptide" evidence="1">
    <location>
        <begin position="1"/>
        <end position="29"/>
    </location>
</feature>
<keyword evidence="1" id="KW-0732">Signal</keyword>
<name>A0ABW6BL82_9SPHI</name>
<evidence type="ECO:0000313" key="3">
    <source>
        <dbReference type="Proteomes" id="UP001597525"/>
    </source>
</evidence>
<reference evidence="3" key="1">
    <citation type="journal article" date="2019" name="Int. J. Syst. Evol. Microbiol.">
        <title>The Global Catalogue of Microorganisms (GCM) 10K type strain sequencing project: providing services to taxonomists for standard genome sequencing and annotation.</title>
        <authorList>
            <consortium name="The Broad Institute Genomics Platform"/>
            <consortium name="The Broad Institute Genome Sequencing Center for Infectious Disease"/>
            <person name="Wu L."/>
            <person name="Ma J."/>
        </authorList>
    </citation>
    <scope>NUCLEOTIDE SEQUENCE [LARGE SCALE GENOMIC DNA]</scope>
    <source>
        <strain evidence="3">KCTC 22814</strain>
    </source>
</reference>
<sequence>MMTHTCAMLKMAVACIVLLLACGSNTEKAKNSKSETNLMKQGTVKYKSDSTNELTLDFKHLTYWYDEEYAPKPGEDVGYTYNSRGKFSIQNDTLTLLSAMPSEIDTQKGWTTNTEFLPLYATHEKLKENTVKIYFDNIAEPDYYLAYELTVRGFEKLTIEEVRSLESPKYLKAEKDTLLLFKYALVTKPKSNKLLIVDKENPNNSYFFDLDKTPSSSFHFYTRAYWSYYDFTGLKFKMSSNSLQLIDEGRLNRYEHSVINKVFEKQ</sequence>
<protein>
    <recommendedName>
        <fullName evidence="4">Lipoprotein</fullName>
    </recommendedName>
</protein>
<accession>A0ABW6BL82</accession>
<proteinExistence type="predicted"/>
<keyword evidence="3" id="KW-1185">Reference proteome</keyword>
<evidence type="ECO:0000256" key="1">
    <source>
        <dbReference type="SAM" id="SignalP"/>
    </source>
</evidence>